<dbReference type="GO" id="GO:0006412">
    <property type="term" value="P:translation"/>
    <property type="evidence" value="ECO:0007669"/>
    <property type="project" value="InterPro"/>
</dbReference>
<comment type="subcellular location">
    <subcellularLocation>
        <location evidence="1">Mitochondrion</location>
    </subcellularLocation>
</comment>
<protein>
    <submittedName>
        <fullName evidence="9">Uncharacterized protein</fullName>
    </submittedName>
</protein>
<dbReference type="Pfam" id="PF09243">
    <property type="entry name" value="Rsm22"/>
    <property type="match status" value="1"/>
</dbReference>
<dbReference type="GO" id="GO:0003735">
    <property type="term" value="F:structural constituent of ribosome"/>
    <property type="evidence" value="ECO:0007669"/>
    <property type="project" value="TreeGrafter"/>
</dbReference>
<comment type="function">
    <text evidence="7">Mitochondrial ribosome (mitoribosome) assembly factor. Binds at the interface of the head and body domains of the mitochondrial small ribosomal subunit (mt-SSU), occluding the mRNA channel and preventing compaction of the head domain towards the body. Probable inactive methyltransferase: retains the characteristic folding and ability to bind S-adenosyl-L-methionine, but it probably lost its methyltransferase activity.</text>
</comment>
<evidence type="ECO:0000256" key="3">
    <source>
        <dbReference type="ARBA" id="ARBA00022946"/>
    </source>
</evidence>
<gene>
    <name evidence="8" type="ORF">PINE0816_LOCUS23064</name>
    <name evidence="9" type="ORF">PINE0816_LOCUS23065</name>
</gene>
<evidence type="ECO:0000313" key="9">
    <source>
        <dbReference type="EMBL" id="CAD8426900.1"/>
    </source>
</evidence>
<dbReference type="GO" id="GO:0008168">
    <property type="term" value="F:methyltransferase activity"/>
    <property type="evidence" value="ECO:0007669"/>
    <property type="project" value="InterPro"/>
</dbReference>
<keyword evidence="5" id="KW-0411">Iron-sulfur</keyword>
<evidence type="ECO:0000256" key="4">
    <source>
        <dbReference type="ARBA" id="ARBA00023004"/>
    </source>
</evidence>
<accession>A0A6T8P969</accession>
<keyword evidence="2" id="KW-0479">Metal-binding</keyword>
<organism evidence="9">
    <name type="scientific">Proboscia inermis</name>
    <dbReference type="NCBI Taxonomy" id="420281"/>
    <lineage>
        <taxon>Eukaryota</taxon>
        <taxon>Sar</taxon>
        <taxon>Stramenopiles</taxon>
        <taxon>Ochrophyta</taxon>
        <taxon>Bacillariophyta</taxon>
        <taxon>Coscinodiscophyceae</taxon>
        <taxon>Rhizosoleniophycidae</taxon>
        <taxon>Rhizosoleniales</taxon>
        <taxon>Rhizosoleniaceae</taxon>
        <taxon>Proboscia</taxon>
    </lineage>
</organism>
<proteinExistence type="predicted"/>
<reference evidence="9" key="1">
    <citation type="submission" date="2021-01" db="EMBL/GenBank/DDBJ databases">
        <authorList>
            <person name="Corre E."/>
            <person name="Pelletier E."/>
            <person name="Niang G."/>
            <person name="Scheremetjew M."/>
            <person name="Finn R."/>
            <person name="Kale V."/>
            <person name="Holt S."/>
            <person name="Cochrane G."/>
            <person name="Meng A."/>
            <person name="Brown T."/>
            <person name="Cohen L."/>
        </authorList>
    </citation>
    <scope>NUCLEOTIDE SEQUENCE</scope>
    <source>
        <strain evidence="9">CCAP1064/1</strain>
    </source>
</reference>
<sequence length="101" mass="10942">MLWEKLGENGLLVIIKPGTPNGFQKVRSVQQMLLECCPPNGSGGETEGGEKEEGYGAFVVAPCTHNGTCSRDHKTDDTTEGLSSMLSRKLCTLFLCQLHKS</sequence>
<evidence type="ECO:0000256" key="7">
    <source>
        <dbReference type="ARBA" id="ARBA00045681"/>
    </source>
</evidence>
<dbReference type="AlphaFoldDB" id="A0A6T8P969"/>
<evidence type="ECO:0000256" key="5">
    <source>
        <dbReference type="ARBA" id="ARBA00023014"/>
    </source>
</evidence>
<dbReference type="GO" id="GO:0051536">
    <property type="term" value="F:iron-sulfur cluster binding"/>
    <property type="evidence" value="ECO:0007669"/>
    <property type="project" value="UniProtKB-KW"/>
</dbReference>
<keyword evidence="4" id="KW-0408">Iron</keyword>
<dbReference type="InterPro" id="IPR052571">
    <property type="entry name" value="Mt_RNA_Methyltransferase"/>
</dbReference>
<keyword evidence="6" id="KW-0496">Mitochondrion</keyword>
<dbReference type="PANTHER" id="PTHR13184">
    <property type="entry name" value="37S RIBOSOMAL PROTEIN S22"/>
    <property type="match status" value="1"/>
</dbReference>
<evidence type="ECO:0000256" key="1">
    <source>
        <dbReference type="ARBA" id="ARBA00004173"/>
    </source>
</evidence>
<dbReference type="GO" id="GO:0046872">
    <property type="term" value="F:metal ion binding"/>
    <property type="evidence" value="ECO:0007669"/>
    <property type="project" value="UniProtKB-KW"/>
</dbReference>
<evidence type="ECO:0000313" key="8">
    <source>
        <dbReference type="EMBL" id="CAD8426899.1"/>
    </source>
</evidence>
<name>A0A6T8P969_9STRA</name>
<dbReference type="EMBL" id="HBEL01050034">
    <property type="protein sequence ID" value="CAD8426899.1"/>
    <property type="molecule type" value="Transcribed_RNA"/>
</dbReference>
<dbReference type="GO" id="GO:0005763">
    <property type="term" value="C:mitochondrial small ribosomal subunit"/>
    <property type="evidence" value="ECO:0007669"/>
    <property type="project" value="TreeGrafter"/>
</dbReference>
<dbReference type="InterPro" id="IPR015324">
    <property type="entry name" value="Ribosomal_Rsm22-like"/>
</dbReference>
<evidence type="ECO:0000256" key="6">
    <source>
        <dbReference type="ARBA" id="ARBA00023128"/>
    </source>
</evidence>
<dbReference type="EMBL" id="HBEL01050035">
    <property type="protein sequence ID" value="CAD8426900.1"/>
    <property type="molecule type" value="Transcribed_RNA"/>
</dbReference>
<keyword evidence="3" id="KW-0809">Transit peptide</keyword>
<dbReference type="PANTHER" id="PTHR13184:SF5">
    <property type="entry name" value="METHYLTRANSFERASE-LIKE PROTEIN 17, MITOCHONDRIAL"/>
    <property type="match status" value="1"/>
</dbReference>
<evidence type="ECO:0000256" key="2">
    <source>
        <dbReference type="ARBA" id="ARBA00022723"/>
    </source>
</evidence>